<dbReference type="GO" id="GO:0005737">
    <property type="term" value="C:cytoplasm"/>
    <property type="evidence" value="ECO:0007669"/>
    <property type="project" value="TreeGrafter"/>
</dbReference>
<dbReference type="GO" id="GO:0008017">
    <property type="term" value="F:microtubule binding"/>
    <property type="evidence" value="ECO:0007669"/>
    <property type="project" value="InterPro"/>
</dbReference>
<protein>
    <submittedName>
        <fullName evidence="5">Uncharacterized protein</fullName>
    </submittedName>
</protein>
<dbReference type="EMBL" id="CP093351">
    <property type="protein sequence ID" value="WOH16642.1"/>
    <property type="molecule type" value="Genomic_DNA"/>
</dbReference>
<dbReference type="Pfam" id="PF03999">
    <property type="entry name" value="MAP65_ASE1"/>
    <property type="match status" value="1"/>
</dbReference>
<evidence type="ECO:0000256" key="3">
    <source>
        <dbReference type="ARBA" id="ARBA00022701"/>
    </source>
</evidence>
<evidence type="ECO:0000313" key="5">
    <source>
        <dbReference type="EMBL" id="WOH16642.1"/>
    </source>
</evidence>
<evidence type="ECO:0000256" key="1">
    <source>
        <dbReference type="ARBA" id="ARBA00004245"/>
    </source>
</evidence>
<accession>A0AAF1BHL8</accession>
<dbReference type="Proteomes" id="UP000077755">
    <property type="component" value="Chromosome 9"/>
</dbReference>
<proteinExistence type="inferred from homology"/>
<keyword evidence="3" id="KW-0493">Microtubule</keyword>
<dbReference type="Gene3D" id="1.20.58.1520">
    <property type="match status" value="1"/>
</dbReference>
<keyword evidence="6" id="KW-1185">Reference proteome</keyword>
<dbReference type="KEGG" id="dcr:108200596"/>
<dbReference type="PANTHER" id="PTHR19321">
    <property type="entry name" value="PROTEIN REGULATOR OF CYTOKINESIS 1 PRC1-RELATED"/>
    <property type="match status" value="1"/>
</dbReference>
<dbReference type="PANTHER" id="PTHR19321:SF3">
    <property type="entry name" value="65-KDA MICROTUBULE-ASSOCIATED PROTEIN 8"/>
    <property type="match status" value="1"/>
</dbReference>
<evidence type="ECO:0000256" key="4">
    <source>
        <dbReference type="ARBA" id="ARBA00023212"/>
    </source>
</evidence>
<organism evidence="5 6">
    <name type="scientific">Daucus carota subsp. sativus</name>
    <name type="common">Carrot</name>
    <dbReference type="NCBI Taxonomy" id="79200"/>
    <lineage>
        <taxon>Eukaryota</taxon>
        <taxon>Viridiplantae</taxon>
        <taxon>Streptophyta</taxon>
        <taxon>Embryophyta</taxon>
        <taxon>Tracheophyta</taxon>
        <taxon>Spermatophyta</taxon>
        <taxon>Magnoliopsida</taxon>
        <taxon>eudicotyledons</taxon>
        <taxon>Gunneridae</taxon>
        <taxon>Pentapetalae</taxon>
        <taxon>asterids</taxon>
        <taxon>campanulids</taxon>
        <taxon>Apiales</taxon>
        <taxon>Apiaceae</taxon>
        <taxon>Apioideae</taxon>
        <taxon>Scandiceae</taxon>
        <taxon>Daucinae</taxon>
        <taxon>Daucus</taxon>
        <taxon>Daucus sect. Daucus</taxon>
    </lineage>
</organism>
<evidence type="ECO:0000313" key="6">
    <source>
        <dbReference type="Proteomes" id="UP000077755"/>
    </source>
</evidence>
<keyword evidence="4" id="KW-0963">Cytoplasm</keyword>
<dbReference type="GO" id="GO:0005874">
    <property type="term" value="C:microtubule"/>
    <property type="evidence" value="ECO:0007669"/>
    <property type="project" value="UniProtKB-KW"/>
</dbReference>
<dbReference type="GO" id="GO:0000226">
    <property type="term" value="P:microtubule cytoskeleton organization"/>
    <property type="evidence" value="ECO:0007669"/>
    <property type="project" value="InterPro"/>
</dbReference>
<comment type="subcellular location">
    <subcellularLocation>
        <location evidence="1">Cytoplasm</location>
        <location evidence="1">Cytoskeleton</location>
    </subcellularLocation>
</comment>
<dbReference type="GO" id="GO:0005819">
    <property type="term" value="C:spindle"/>
    <property type="evidence" value="ECO:0007669"/>
    <property type="project" value="TreeGrafter"/>
</dbReference>
<reference evidence="5" key="1">
    <citation type="journal article" date="2016" name="Nat. Genet.">
        <title>A high-quality carrot genome assembly provides new insights into carotenoid accumulation and asterid genome evolution.</title>
        <authorList>
            <person name="Iorizzo M."/>
            <person name="Ellison S."/>
            <person name="Senalik D."/>
            <person name="Zeng P."/>
            <person name="Satapoomin P."/>
            <person name="Huang J."/>
            <person name="Bowman M."/>
            <person name="Iovene M."/>
            <person name="Sanseverino W."/>
            <person name="Cavagnaro P."/>
            <person name="Yildiz M."/>
            <person name="Macko-Podgorni A."/>
            <person name="Moranska E."/>
            <person name="Grzebelus E."/>
            <person name="Grzebelus D."/>
            <person name="Ashrafi H."/>
            <person name="Zheng Z."/>
            <person name="Cheng S."/>
            <person name="Spooner D."/>
            <person name="Van Deynze A."/>
            <person name="Simon P."/>
        </authorList>
    </citation>
    <scope>NUCLEOTIDE SEQUENCE</scope>
    <source>
        <tissue evidence="5">Leaf</tissue>
    </source>
</reference>
<dbReference type="InterPro" id="IPR007145">
    <property type="entry name" value="MAP65_Ase1_PRC1"/>
</dbReference>
<dbReference type="AlphaFoldDB" id="A0AAF1BHL8"/>
<evidence type="ECO:0000256" key="2">
    <source>
        <dbReference type="ARBA" id="ARBA00006187"/>
    </source>
</evidence>
<reference evidence="5" key="2">
    <citation type="submission" date="2022-03" db="EMBL/GenBank/DDBJ databases">
        <title>Draft title - Genomic analysis of global carrot germplasm unveils the trajectory of domestication and the origin of high carotenoid orange carrot.</title>
        <authorList>
            <person name="Iorizzo M."/>
            <person name="Ellison S."/>
            <person name="Senalik D."/>
            <person name="Macko-Podgorni A."/>
            <person name="Grzebelus D."/>
            <person name="Bostan H."/>
            <person name="Rolling W."/>
            <person name="Curaba J."/>
            <person name="Simon P."/>
        </authorList>
    </citation>
    <scope>NUCLEOTIDE SEQUENCE</scope>
    <source>
        <tissue evidence="5">Leaf</tissue>
    </source>
</reference>
<name>A0AAF1BHL8_DAUCS</name>
<gene>
    <name evidence="5" type="ORF">DCAR_0936200</name>
</gene>
<keyword evidence="4" id="KW-0206">Cytoskeleton</keyword>
<comment type="similarity">
    <text evidence="2">Belongs to the MAP65/ASE1 family.</text>
</comment>
<sequence length="109" mass="12906">MEKVENWILARDEERWLEEYMKDENCYSVSRGAHKNLKRAERARIMVNKIPSLMDLLRAKTKSWEQERNKVFLYDQIPLLAMLEQYNVLRKGGEEAKGEGKEKGTKFGI</sequence>